<keyword evidence="4" id="KW-1185">Reference proteome</keyword>
<dbReference type="InterPro" id="IPR036312">
    <property type="entry name" value="Bifun_inhib/LTP/seed_sf"/>
</dbReference>
<dbReference type="EMBL" id="JAJJMA010241171">
    <property type="protein sequence ID" value="MCL7042935.1"/>
    <property type="molecule type" value="Genomic_DNA"/>
</dbReference>
<protein>
    <recommendedName>
        <fullName evidence="5">Secreted protein</fullName>
    </recommendedName>
</protein>
<evidence type="ECO:0000256" key="2">
    <source>
        <dbReference type="SAM" id="SignalP"/>
    </source>
</evidence>
<dbReference type="PANTHER" id="PTHR34377">
    <property type="entry name" value="TETRATRICOPEPTIDE REPEAT (TPR)-LIKE SUPERFAMILY PROTEIN"/>
    <property type="match status" value="1"/>
</dbReference>
<name>A0AA41VKE6_PAPNU</name>
<evidence type="ECO:0000313" key="3">
    <source>
        <dbReference type="EMBL" id="MCL7042935.1"/>
    </source>
</evidence>
<dbReference type="AlphaFoldDB" id="A0AA41VKE6"/>
<dbReference type="SUPFAM" id="SSF47699">
    <property type="entry name" value="Bifunctional inhibitor/lipid-transfer protein/seed storage 2S albumin"/>
    <property type="match status" value="1"/>
</dbReference>
<feature type="signal peptide" evidence="2">
    <location>
        <begin position="1"/>
        <end position="17"/>
    </location>
</feature>
<evidence type="ECO:0000313" key="4">
    <source>
        <dbReference type="Proteomes" id="UP001177140"/>
    </source>
</evidence>
<dbReference type="PANTHER" id="PTHR34377:SF3">
    <property type="entry name" value="TETRATRICOPEPTIDE REPEAT (TPR)-LIKE SUPERFAMILY PROTEIN"/>
    <property type="match status" value="1"/>
</dbReference>
<reference evidence="3" key="1">
    <citation type="submission" date="2022-03" db="EMBL/GenBank/DDBJ databases">
        <title>A functionally conserved STORR gene fusion in Papaver species that diverged 16.8 million years ago.</title>
        <authorList>
            <person name="Catania T."/>
        </authorList>
    </citation>
    <scope>NUCLEOTIDE SEQUENCE</scope>
    <source>
        <strain evidence="3">S-191538</strain>
    </source>
</reference>
<evidence type="ECO:0000256" key="1">
    <source>
        <dbReference type="SAM" id="MobiDB-lite"/>
    </source>
</evidence>
<organism evidence="3 4">
    <name type="scientific">Papaver nudicaule</name>
    <name type="common">Iceland poppy</name>
    <dbReference type="NCBI Taxonomy" id="74823"/>
    <lineage>
        <taxon>Eukaryota</taxon>
        <taxon>Viridiplantae</taxon>
        <taxon>Streptophyta</taxon>
        <taxon>Embryophyta</taxon>
        <taxon>Tracheophyta</taxon>
        <taxon>Spermatophyta</taxon>
        <taxon>Magnoliopsida</taxon>
        <taxon>Ranunculales</taxon>
        <taxon>Papaveraceae</taxon>
        <taxon>Papaveroideae</taxon>
        <taxon>Papaver</taxon>
    </lineage>
</organism>
<gene>
    <name evidence="3" type="ORF">MKW94_027803</name>
</gene>
<accession>A0AA41VKE6</accession>
<feature type="region of interest" description="Disordered" evidence="1">
    <location>
        <begin position="37"/>
        <end position="67"/>
    </location>
</feature>
<keyword evidence="2" id="KW-0732">Signal</keyword>
<feature type="chain" id="PRO_5041403340" description="Secreted protein" evidence="2">
    <location>
        <begin position="18"/>
        <end position="125"/>
    </location>
</feature>
<evidence type="ECO:0008006" key="5">
    <source>
        <dbReference type="Google" id="ProtNLM"/>
    </source>
</evidence>
<proteinExistence type="predicted"/>
<dbReference type="Proteomes" id="UP001177140">
    <property type="component" value="Unassembled WGS sequence"/>
</dbReference>
<feature type="compositionally biased region" description="Basic and acidic residues" evidence="1">
    <location>
        <begin position="41"/>
        <end position="52"/>
    </location>
</feature>
<comment type="caution">
    <text evidence="3">The sequence shown here is derived from an EMBL/GenBank/DDBJ whole genome shotgun (WGS) entry which is preliminary data.</text>
</comment>
<sequence>MVLFVMVLLLLPKKTLSQKHLCKAQFALANQACKSLPQHGRSSDRGSHDHNNQHQYTRGSRQQHRRHNLSQQETDCCRWVKQIDAACVCGVLSRMPVFMWKPKHKYMVNVHESCTVTFNCTGRFT</sequence>